<dbReference type="PANTHER" id="PTHR30489">
    <property type="entry name" value="LIPOPROTEIN-RELEASING SYSTEM TRANSMEMBRANE PROTEIN LOLE"/>
    <property type="match status" value="1"/>
</dbReference>
<proteinExistence type="inferred from homology"/>
<feature type="transmembrane region" description="Helical" evidence="7">
    <location>
        <begin position="268"/>
        <end position="288"/>
    </location>
</feature>
<dbReference type="InterPro" id="IPR025857">
    <property type="entry name" value="MacB_PCD"/>
</dbReference>
<dbReference type="Pfam" id="PF12704">
    <property type="entry name" value="MacB_PCD"/>
    <property type="match status" value="1"/>
</dbReference>
<reference evidence="10" key="1">
    <citation type="submission" date="2023-06" db="EMBL/GenBank/DDBJ databases">
        <title>Genomic of Agaribacillus aureum.</title>
        <authorList>
            <person name="Wang G."/>
        </authorList>
    </citation>
    <scope>NUCLEOTIDE SEQUENCE</scope>
    <source>
        <strain evidence="10">BMA12</strain>
    </source>
</reference>
<organism evidence="10 11">
    <name type="scientific">Agaribacillus aureus</name>
    <dbReference type="NCBI Taxonomy" id="3051825"/>
    <lineage>
        <taxon>Bacteria</taxon>
        <taxon>Pseudomonadati</taxon>
        <taxon>Bacteroidota</taxon>
        <taxon>Cytophagia</taxon>
        <taxon>Cytophagales</taxon>
        <taxon>Splendidivirgaceae</taxon>
        <taxon>Agaribacillus</taxon>
    </lineage>
</organism>
<keyword evidence="4 7" id="KW-0812">Transmembrane</keyword>
<comment type="caution">
    <text evidence="10">The sequence shown here is derived from an EMBL/GenBank/DDBJ whole genome shotgun (WGS) entry which is preliminary data.</text>
</comment>
<dbReference type="InterPro" id="IPR003838">
    <property type="entry name" value="ABC3_permease_C"/>
</dbReference>
<dbReference type="RefSeq" id="WP_346759586.1">
    <property type="nucleotide sequence ID" value="NZ_JAUJEB010000004.1"/>
</dbReference>
<accession>A0ABT8LD35</accession>
<keyword evidence="6 7" id="KW-0472">Membrane</keyword>
<dbReference type="PANTHER" id="PTHR30489:SF0">
    <property type="entry name" value="LIPOPROTEIN-RELEASING SYSTEM TRANSMEMBRANE PROTEIN LOLE"/>
    <property type="match status" value="1"/>
</dbReference>
<keyword evidence="11" id="KW-1185">Reference proteome</keyword>
<evidence type="ECO:0000256" key="6">
    <source>
        <dbReference type="ARBA" id="ARBA00023136"/>
    </source>
</evidence>
<dbReference type="Proteomes" id="UP001172083">
    <property type="component" value="Unassembled WGS sequence"/>
</dbReference>
<feature type="domain" description="ABC3 transporter permease C-terminal" evidence="8">
    <location>
        <begin position="268"/>
        <end position="396"/>
    </location>
</feature>
<evidence type="ECO:0000256" key="3">
    <source>
        <dbReference type="ARBA" id="ARBA00022475"/>
    </source>
</evidence>
<evidence type="ECO:0000313" key="10">
    <source>
        <dbReference type="EMBL" id="MDN5214251.1"/>
    </source>
</evidence>
<name>A0ABT8LD35_9BACT</name>
<dbReference type="Pfam" id="PF02687">
    <property type="entry name" value="FtsX"/>
    <property type="match status" value="1"/>
</dbReference>
<comment type="subcellular location">
    <subcellularLocation>
        <location evidence="1">Cell membrane</location>
        <topology evidence="1">Multi-pass membrane protein</topology>
    </subcellularLocation>
</comment>
<feature type="domain" description="MacB-like periplasmic core" evidence="9">
    <location>
        <begin position="18"/>
        <end position="236"/>
    </location>
</feature>
<evidence type="ECO:0000256" key="1">
    <source>
        <dbReference type="ARBA" id="ARBA00004651"/>
    </source>
</evidence>
<keyword evidence="3" id="KW-1003">Cell membrane</keyword>
<protein>
    <submittedName>
        <fullName evidence="10">ABC transporter permease</fullName>
    </submittedName>
</protein>
<sequence>MYLKLAWRNIWRNKRRTLITLASIAFAVFFASITQSMQLGTYANMISNSVRFYTGYAQIHKSGYWEEKSLDNSFALPENITEVLAGNKSIAGMIPRVESFSLVAYGEKAKAAMLIGIDPMKENELTSLKKRLTKGQYLAGNENSLMMGQGLADYLNVSIGDTLALIGQGYHGINAVGKYHVKGIIETPIAAFNDQAIYLPLATAQFYFGMEDQVTSLAINVDDEAKLERLKAHINNQLGSDEYEVMTWREMMPELVQQIELDYVSGRIILFILYIIIGFGMFGTFLMMAKERTYEFGILVAIGMRRMRLKLLSLLELVMLSFGGVLLGVIISLPILTILHFNPIPISGEYAEVYKKFGIEPVLNFSISPVIFTDQATIILVLSLLLGIYPVWHIHRLRVVEAIRS</sequence>
<dbReference type="EMBL" id="JAUJEB010000004">
    <property type="protein sequence ID" value="MDN5214251.1"/>
    <property type="molecule type" value="Genomic_DNA"/>
</dbReference>
<feature type="transmembrane region" description="Helical" evidence="7">
    <location>
        <begin position="362"/>
        <end position="389"/>
    </location>
</feature>
<evidence type="ECO:0000256" key="2">
    <source>
        <dbReference type="ARBA" id="ARBA00005236"/>
    </source>
</evidence>
<evidence type="ECO:0000259" key="8">
    <source>
        <dbReference type="Pfam" id="PF02687"/>
    </source>
</evidence>
<keyword evidence="5 7" id="KW-1133">Transmembrane helix</keyword>
<comment type="similarity">
    <text evidence="2">Belongs to the ABC-4 integral membrane protein family. LolC/E subfamily.</text>
</comment>
<evidence type="ECO:0000256" key="5">
    <source>
        <dbReference type="ARBA" id="ARBA00022989"/>
    </source>
</evidence>
<evidence type="ECO:0000256" key="4">
    <source>
        <dbReference type="ARBA" id="ARBA00022692"/>
    </source>
</evidence>
<evidence type="ECO:0000259" key="9">
    <source>
        <dbReference type="Pfam" id="PF12704"/>
    </source>
</evidence>
<feature type="transmembrane region" description="Helical" evidence="7">
    <location>
        <begin position="309"/>
        <end position="342"/>
    </location>
</feature>
<gene>
    <name evidence="10" type="ORF">QQ020_19390</name>
</gene>
<dbReference type="InterPro" id="IPR051447">
    <property type="entry name" value="Lipoprotein-release_system"/>
</dbReference>
<evidence type="ECO:0000256" key="7">
    <source>
        <dbReference type="SAM" id="Phobius"/>
    </source>
</evidence>
<evidence type="ECO:0000313" key="11">
    <source>
        <dbReference type="Proteomes" id="UP001172083"/>
    </source>
</evidence>